<dbReference type="SUPFAM" id="SSF53474">
    <property type="entry name" value="alpha/beta-Hydrolases"/>
    <property type="match status" value="1"/>
</dbReference>
<keyword evidence="3" id="KW-0442">Lipid degradation</keyword>
<dbReference type="AlphaFoldDB" id="A0A2N8U795"/>
<sequence>MGLPEYSGPFKVGVLDLEIPVRKPRSFCNNVVNPGVLNKPAKKARQWAKKQNREAKEKRQEKQKEPPLASAPTSTTNSSHGADSSTDSNRQQTSCEDGSCGDGVDESEEADSPWSPWTTGSKTCTLHLETVLFSIYYPALPMPEEEVKRYPRAAWLGRPVHAGVHALMQYVGQYGLFALPASPAVLTLINAHLPARVGPPLADPEEVHKQSHPDRASSDRPTIGNFGKEPPQFPVIIFSHRLAGNRLSYSQYCGELASLGIIVAAIEHRDGSGVSSIVRGEEAPDKASQGGLHLPHIGHKSSGRMKASVPYFTFEKIGLQSFAAEPSEREVNLRADQIEMRQAEIDETFYVLSEINAGRGYEVVQRSTRRLGTKLAGHAAHRLPRGSLIGSARPLEDWKGKLDMECPTLCGHSFGGATVIEMMRKANPFPMAMVLDPWVEPVRDPAKEEDQVKGRLDKPIYVLNSESFTVWQEHFEKLKRICLDARKTSGRGWLLTLTGSKHTDFSDYPFLLPRIFRSTVGPRHTMEVFCKATYMQMGLSRQRLREQQNGAGYKVDRQGSLTEGGPNSSDAGQGARSQRSMVGDSVETIAVASPTKLAEHGVDEGWTPSVNSQSGRHGRGNMVQSPICDAKQGTAQHEAVDAHVDALSPTATPANHRARIADVASGLHEDATGCSHLELREQSQHDHAEVGHQARDLIGARHRQTSAVAADAHNAALDKGFITDVRYLKMIDADQDVQQVHEQLEEVAERLKNKSKFFSSQSLWFQRGRLAALAGWAAI</sequence>
<feature type="compositionally biased region" description="Basic and acidic residues" evidence="6">
    <location>
        <begin position="51"/>
        <end position="65"/>
    </location>
</feature>
<feature type="region of interest" description="Disordered" evidence="6">
    <location>
        <begin position="200"/>
        <end position="228"/>
    </location>
</feature>
<dbReference type="InterPro" id="IPR029058">
    <property type="entry name" value="AB_hydrolase_fold"/>
</dbReference>
<evidence type="ECO:0000313" key="8">
    <source>
        <dbReference type="Proteomes" id="UP000239563"/>
    </source>
</evidence>
<dbReference type="Proteomes" id="UP000239563">
    <property type="component" value="Chromosome I"/>
</dbReference>
<name>A0A2N8U795_9BASI</name>
<accession>A0A2N8U795</accession>
<dbReference type="Pfam" id="PF03403">
    <property type="entry name" value="PAF-AH_p_II"/>
    <property type="match status" value="1"/>
</dbReference>
<evidence type="ECO:0000256" key="4">
    <source>
        <dbReference type="ARBA" id="ARBA00023098"/>
    </source>
</evidence>
<dbReference type="GO" id="GO:0016042">
    <property type="term" value="P:lipid catabolic process"/>
    <property type="evidence" value="ECO:0007669"/>
    <property type="project" value="UniProtKB-KW"/>
</dbReference>
<dbReference type="GO" id="GO:0003847">
    <property type="term" value="F:1-alkyl-2-acetylglycerophosphocholine esterase activity"/>
    <property type="evidence" value="ECO:0007669"/>
    <property type="project" value="UniProtKB-EC"/>
</dbReference>
<feature type="compositionally biased region" description="Polar residues" evidence="6">
    <location>
        <begin position="559"/>
        <end position="580"/>
    </location>
</feature>
<dbReference type="EMBL" id="LT795054">
    <property type="protein sequence ID" value="SJX60163.1"/>
    <property type="molecule type" value="Genomic_DNA"/>
</dbReference>
<evidence type="ECO:0000256" key="6">
    <source>
        <dbReference type="SAM" id="MobiDB-lite"/>
    </source>
</evidence>
<keyword evidence="5" id="KW-0175">Coiled coil</keyword>
<dbReference type="Gene3D" id="3.40.50.1820">
    <property type="entry name" value="alpha/beta hydrolase"/>
    <property type="match status" value="1"/>
</dbReference>
<evidence type="ECO:0000256" key="1">
    <source>
        <dbReference type="ARBA" id="ARBA00013201"/>
    </source>
</evidence>
<feature type="compositionally biased region" description="Basic and acidic residues" evidence="6">
    <location>
        <begin position="205"/>
        <end position="218"/>
    </location>
</feature>
<feature type="compositionally biased region" description="Basic residues" evidence="6">
    <location>
        <begin position="40"/>
        <end position="50"/>
    </location>
</feature>
<feature type="coiled-coil region" evidence="5">
    <location>
        <begin position="730"/>
        <end position="761"/>
    </location>
</feature>
<protein>
    <recommendedName>
        <fullName evidence="1">1-alkyl-2-acetylglycerophosphocholine esterase</fullName>
        <ecNumber evidence="1">3.1.1.47</ecNumber>
    </recommendedName>
</protein>
<evidence type="ECO:0000256" key="3">
    <source>
        <dbReference type="ARBA" id="ARBA00022963"/>
    </source>
</evidence>
<gene>
    <name evidence="7" type="ORF">SRS1_11476</name>
</gene>
<keyword evidence="2 7" id="KW-0378">Hydrolase</keyword>
<proteinExistence type="predicted"/>
<evidence type="ECO:0000313" key="7">
    <source>
        <dbReference type="EMBL" id="SJX60163.1"/>
    </source>
</evidence>
<reference evidence="7 8" key="1">
    <citation type="submission" date="2017-02" db="EMBL/GenBank/DDBJ databases">
        <authorList>
            <person name="Peterson S.W."/>
        </authorList>
    </citation>
    <scope>NUCLEOTIDE SEQUENCE [LARGE SCALE GENOMIC DNA]</scope>
    <source>
        <strain evidence="7 8">SRS1_H2-8</strain>
    </source>
</reference>
<evidence type="ECO:0000256" key="2">
    <source>
        <dbReference type="ARBA" id="ARBA00022801"/>
    </source>
</evidence>
<evidence type="ECO:0000256" key="5">
    <source>
        <dbReference type="SAM" id="Coils"/>
    </source>
</evidence>
<feature type="region of interest" description="Disordered" evidence="6">
    <location>
        <begin position="23"/>
        <end position="119"/>
    </location>
</feature>
<dbReference type="PANTHER" id="PTHR10272:SF0">
    <property type="entry name" value="PLATELET-ACTIVATING FACTOR ACETYLHYDROLASE"/>
    <property type="match status" value="1"/>
</dbReference>
<feature type="compositionally biased region" description="Polar residues" evidence="6">
    <location>
        <begin position="71"/>
        <end position="96"/>
    </location>
</feature>
<feature type="region of interest" description="Disordered" evidence="6">
    <location>
        <begin position="548"/>
        <end position="620"/>
    </location>
</feature>
<dbReference type="EC" id="3.1.1.47" evidence="1"/>
<keyword evidence="4" id="KW-0443">Lipid metabolism</keyword>
<dbReference type="PANTHER" id="PTHR10272">
    <property type="entry name" value="PLATELET-ACTIVATING FACTOR ACETYLHYDROLASE"/>
    <property type="match status" value="1"/>
</dbReference>
<organism evidence="7 8">
    <name type="scientific">Sporisorium reilianum f. sp. reilianum</name>
    <dbReference type="NCBI Taxonomy" id="72559"/>
    <lineage>
        <taxon>Eukaryota</taxon>
        <taxon>Fungi</taxon>
        <taxon>Dikarya</taxon>
        <taxon>Basidiomycota</taxon>
        <taxon>Ustilaginomycotina</taxon>
        <taxon>Ustilaginomycetes</taxon>
        <taxon>Ustilaginales</taxon>
        <taxon>Ustilaginaceae</taxon>
        <taxon>Sporisorium</taxon>
    </lineage>
</organism>